<organism evidence="1 2">
    <name type="scientific">Methanohalophilus portucalensis FDF-1</name>
    <dbReference type="NCBI Taxonomy" id="523843"/>
    <lineage>
        <taxon>Archaea</taxon>
        <taxon>Methanobacteriati</taxon>
        <taxon>Methanobacteriota</taxon>
        <taxon>Stenosarchaea group</taxon>
        <taxon>Methanomicrobia</taxon>
        <taxon>Methanosarcinales</taxon>
        <taxon>Methanosarcinaceae</taxon>
        <taxon>Methanohalophilus</taxon>
    </lineage>
</organism>
<comment type="caution">
    <text evidence="1">The sequence shown here is derived from an EMBL/GenBank/DDBJ whole genome shotgun (WGS) entry which is preliminary data.</text>
</comment>
<name>A0A1L9C653_9EURY</name>
<sequence length="37" mass="4138">MTLICVFAPIVLLYDLFHTSIQIKTNPFISIGAKDTI</sequence>
<accession>A0A1L9C653</accession>
<evidence type="ECO:0000313" key="1">
    <source>
        <dbReference type="EMBL" id="OJH49957.1"/>
    </source>
</evidence>
<proteinExistence type="predicted"/>
<gene>
    <name evidence="1" type="ORF">MPF_0751</name>
</gene>
<protein>
    <submittedName>
        <fullName evidence="1">Uncharacterized protein</fullName>
    </submittedName>
</protein>
<reference evidence="1 2" key="1">
    <citation type="submission" date="2014-12" db="EMBL/GenBank/DDBJ databases">
        <title>The genome sequence of Methanohalophilus portucalensis strain FDF1.</title>
        <authorList>
            <person name="Lai M.-C."/>
            <person name="Lai S.-J."/>
        </authorList>
    </citation>
    <scope>NUCLEOTIDE SEQUENCE [LARGE SCALE GENOMIC DNA]</scope>
    <source>
        <strain evidence="1 2">FDF-1</strain>
    </source>
</reference>
<evidence type="ECO:0000313" key="2">
    <source>
        <dbReference type="Proteomes" id="UP000185713"/>
    </source>
</evidence>
<dbReference type="AlphaFoldDB" id="A0A1L9C653"/>
<dbReference type="EMBL" id="JWTK01000002">
    <property type="protein sequence ID" value="OJH49957.1"/>
    <property type="molecule type" value="Genomic_DNA"/>
</dbReference>
<dbReference type="Proteomes" id="UP000185713">
    <property type="component" value="Unassembled WGS sequence"/>
</dbReference>